<gene>
    <name evidence="2" type="ORF">KL86SPO_20505</name>
</gene>
<proteinExistence type="predicted"/>
<dbReference type="Gene3D" id="3.10.180.10">
    <property type="entry name" value="2,3-Dihydroxybiphenyl 1,2-Dioxygenase, domain 1"/>
    <property type="match status" value="1"/>
</dbReference>
<accession>A0A212LP83</accession>
<dbReference type="SUPFAM" id="SSF54593">
    <property type="entry name" value="Glyoxalase/Bleomycin resistance protein/Dihydroxybiphenyl dioxygenase"/>
    <property type="match status" value="1"/>
</dbReference>
<dbReference type="Pfam" id="PF00903">
    <property type="entry name" value="Glyoxalase"/>
    <property type="match status" value="1"/>
</dbReference>
<protein>
    <recommendedName>
        <fullName evidence="1">VOC domain-containing protein</fullName>
    </recommendedName>
</protein>
<dbReference type="InterPro" id="IPR037523">
    <property type="entry name" value="VOC_core"/>
</dbReference>
<dbReference type="InterPro" id="IPR029068">
    <property type="entry name" value="Glyas_Bleomycin-R_OHBP_Dase"/>
</dbReference>
<name>A0A212LP83_9FIRM</name>
<dbReference type="RefSeq" id="WP_288183484.1">
    <property type="nucleotide sequence ID" value="NZ_LT608335.1"/>
</dbReference>
<organism evidence="2">
    <name type="scientific">uncultured Sporomusa sp</name>
    <dbReference type="NCBI Taxonomy" id="307249"/>
    <lineage>
        <taxon>Bacteria</taxon>
        <taxon>Bacillati</taxon>
        <taxon>Bacillota</taxon>
        <taxon>Negativicutes</taxon>
        <taxon>Selenomonadales</taxon>
        <taxon>Sporomusaceae</taxon>
        <taxon>Sporomusa</taxon>
        <taxon>environmental samples</taxon>
    </lineage>
</organism>
<sequence length="151" mass="17251">MTGVEIDMVASDSLKALELYEKVFDLQRVEVMNFPKGENEVIFTLYGVRFHMLDENPTFGLKAPTLGKPQSMWFNILVPDIKATFAKVISAGCTELQPVTELPDYGVANAIFLDAFGYQWLLHQVHKAVSFEERIRLWEEKRNSFAENSCQ</sequence>
<dbReference type="PROSITE" id="PS51819">
    <property type="entry name" value="VOC"/>
    <property type="match status" value="1"/>
</dbReference>
<reference evidence="2" key="1">
    <citation type="submission" date="2016-08" db="EMBL/GenBank/DDBJ databases">
        <authorList>
            <person name="Seilhamer J.J."/>
        </authorList>
    </citation>
    <scope>NUCLEOTIDE SEQUENCE</scope>
    <source>
        <strain evidence="2">86</strain>
    </source>
</reference>
<feature type="domain" description="VOC" evidence="1">
    <location>
        <begin position="1"/>
        <end position="125"/>
    </location>
</feature>
<evidence type="ECO:0000259" key="1">
    <source>
        <dbReference type="PROSITE" id="PS51819"/>
    </source>
</evidence>
<dbReference type="AlphaFoldDB" id="A0A212LP83"/>
<evidence type="ECO:0000313" key="2">
    <source>
        <dbReference type="EMBL" id="SCM79310.1"/>
    </source>
</evidence>
<dbReference type="EMBL" id="FMJE01000002">
    <property type="protein sequence ID" value="SCM79310.1"/>
    <property type="molecule type" value="Genomic_DNA"/>
</dbReference>
<dbReference type="InterPro" id="IPR004360">
    <property type="entry name" value="Glyas_Fos-R_dOase_dom"/>
</dbReference>